<accession>A0AC34R1D3</accession>
<dbReference type="Proteomes" id="UP000887576">
    <property type="component" value="Unplaced"/>
</dbReference>
<evidence type="ECO:0000313" key="2">
    <source>
        <dbReference type="WBParaSite" id="JU765_v2.g2505.t1"/>
    </source>
</evidence>
<evidence type="ECO:0000313" key="1">
    <source>
        <dbReference type="Proteomes" id="UP000887576"/>
    </source>
</evidence>
<proteinExistence type="predicted"/>
<organism evidence="1 2">
    <name type="scientific">Panagrolaimus sp. JU765</name>
    <dbReference type="NCBI Taxonomy" id="591449"/>
    <lineage>
        <taxon>Eukaryota</taxon>
        <taxon>Metazoa</taxon>
        <taxon>Ecdysozoa</taxon>
        <taxon>Nematoda</taxon>
        <taxon>Chromadorea</taxon>
        <taxon>Rhabditida</taxon>
        <taxon>Tylenchina</taxon>
        <taxon>Panagrolaimomorpha</taxon>
        <taxon>Panagrolaimoidea</taxon>
        <taxon>Panagrolaimidae</taxon>
        <taxon>Panagrolaimus</taxon>
    </lineage>
</organism>
<dbReference type="WBParaSite" id="JU765_v2.g2505.t1">
    <property type="protein sequence ID" value="JU765_v2.g2505.t1"/>
    <property type="gene ID" value="JU765_v2.g2505"/>
</dbReference>
<name>A0AC34R1D3_9BILA</name>
<reference evidence="2" key="1">
    <citation type="submission" date="2022-11" db="UniProtKB">
        <authorList>
            <consortium name="WormBaseParasite"/>
        </authorList>
    </citation>
    <scope>IDENTIFICATION</scope>
</reference>
<sequence>MTEAKVENIMKLESPHHVGCRQLDPKTTSFTGFDLNQCQIFNDSLYFKDLQFIDPLQEKQNYYCVKCLQFLKVTKLTKKIIVKVTSEHCQECHDSRQIPQGVQTFGPNFSKKS</sequence>
<protein>
    <submittedName>
        <fullName evidence="2">Uncharacterized protein</fullName>
    </submittedName>
</protein>